<dbReference type="EMBL" id="JAZAVK010000141">
    <property type="protein sequence ID" value="KAK7419972.1"/>
    <property type="molecule type" value="Genomic_DNA"/>
</dbReference>
<evidence type="ECO:0000313" key="4">
    <source>
        <dbReference type="Proteomes" id="UP001498421"/>
    </source>
</evidence>
<dbReference type="Proteomes" id="UP001498421">
    <property type="component" value="Unassembled WGS sequence"/>
</dbReference>
<sequence>MSKPKNWPESFPYLRAPLHDKSLTPPHLQRLRAKPSPDGEGFEDIAIIPTSAITTPSALVRIQPITTASHPANGQCGLFAAQNMAAGSFIMPYLGRVHSAAASAANSDYDLWLDRGADAAVDAAREGNEGRYVNDFRGVRERANAEFRTVWCERFGELCVGVWVVGGGQKKKKGKQQKGKGARTEGGIRKGEEICVSYGKGFWAERKAKMEGHDDDQEAEEAEEAEEVEEVEEAEGELLDV</sequence>
<dbReference type="SUPFAM" id="SSF82199">
    <property type="entry name" value="SET domain"/>
    <property type="match status" value="1"/>
</dbReference>
<name>A0ABR1HGK3_9HYPO</name>
<dbReference type="InterPro" id="IPR046341">
    <property type="entry name" value="SET_dom_sf"/>
</dbReference>
<protein>
    <recommendedName>
        <fullName evidence="2">SET domain-containing protein</fullName>
    </recommendedName>
</protein>
<feature type="domain" description="SET" evidence="2">
    <location>
        <begin position="76"/>
        <end position="199"/>
    </location>
</feature>
<evidence type="ECO:0000256" key="1">
    <source>
        <dbReference type="SAM" id="MobiDB-lite"/>
    </source>
</evidence>
<organism evidence="3 4">
    <name type="scientific">Neonectria magnoliae</name>
    <dbReference type="NCBI Taxonomy" id="2732573"/>
    <lineage>
        <taxon>Eukaryota</taxon>
        <taxon>Fungi</taxon>
        <taxon>Dikarya</taxon>
        <taxon>Ascomycota</taxon>
        <taxon>Pezizomycotina</taxon>
        <taxon>Sordariomycetes</taxon>
        <taxon>Hypocreomycetidae</taxon>
        <taxon>Hypocreales</taxon>
        <taxon>Nectriaceae</taxon>
        <taxon>Neonectria</taxon>
    </lineage>
</organism>
<proteinExistence type="predicted"/>
<accession>A0ABR1HGK3</accession>
<evidence type="ECO:0000313" key="3">
    <source>
        <dbReference type="EMBL" id="KAK7419972.1"/>
    </source>
</evidence>
<dbReference type="Pfam" id="PF00856">
    <property type="entry name" value="SET"/>
    <property type="match status" value="1"/>
</dbReference>
<dbReference type="InterPro" id="IPR001214">
    <property type="entry name" value="SET_dom"/>
</dbReference>
<reference evidence="3 4" key="1">
    <citation type="journal article" date="2025" name="Microbiol. Resour. Announc.">
        <title>Draft genome sequences for Neonectria magnoliae and Neonectria punicea, canker pathogens of Liriodendron tulipifera and Acer saccharum in West Virginia.</title>
        <authorList>
            <person name="Petronek H.M."/>
            <person name="Kasson M.T."/>
            <person name="Metheny A.M."/>
            <person name="Stauder C.M."/>
            <person name="Lovett B."/>
            <person name="Lynch S.C."/>
            <person name="Garnas J.R."/>
            <person name="Kasson L.R."/>
            <person name="Stajich J.E."/>
        </authorList>
    </citation>
    <scope>NUCLEOTIDE SEQUENCE [LARGE SCALE GENOMIC DNA]</scope>
    <source>
        <strain evidence="3 4">NRRL 64651</strain>
    </source>
</reference>
<evidence type="ECO:0000259" key="2">
    <source>
        <dbReference type="Pfam" id="PF00856"/>
    </source>
</evidence>
<gene>
    <name evidence="3" type="ORF">QQZ08_010608</name>
</gene>
<feature type="region of interest" description="Disordered" evidence="1">
    <location>
        <begin position="207"/>
        <end position="241"/>
    </location>
</feature>
<keyword evidence="4" id="KW-1185">Reference proteome</keyword>
<dbReference type="Gene3D" id="2.170.270.10">
    <property type="entry name" value="SET domain"/>
    <property type="match status" value="1"/>
</dbReference>
<feature type="compositionally biased region" description="Acidic residues" evidence="1">
    <location>
        <begin position="213"/>
        <end position="241"/>
    </location>
</feature>
<comment type="caution">
    <text evidence="3">The sequence shown here is derived from an EMBL/GenBank/DDBJ whole genome shotgun (WGS) entry which is preliminary data.</text>
</comment>